<proteinExistence type="predicted"/>
<dbReference type="EMBL" id="CM018052">
    <property type="protein sequence ID" value="KAA8515788.1"/>
    <property type="molecule type" value="Genomic_DNA"/>
</dbReference>
<sequence length="95" mass="10841">MVVATKPLEKEMEDEDEDSSEDCVLAACCDDYRIGEFGHELHKLIFHCFLVLVDYSILQLLKSTKFKDRSGFHMGAAKAMFWLLIVKCGMGFSEQ</sequence>
<gene>
    <name evidence="1" type="ORF">F0562_018601</name>
</gene>
<keyword evidence="2" id="KW-1185">Reference proteome</keyword>
<protein>
    <submittedName>
        <fullName evidence="1">Uncharacterized protein</fullName>
    </submittedName>
</protein>
<evidence type="ECO:0000313" key="2">
    <source>
        <dbReference type="Proteomes" id="UP000325577"/>
    </source>
</evidence>
<dbReference type="AlphaFoldDB" id="A0A5J4ZE69"/>
<reference evidence="1 2" key="1">
    <citation type="submission" date="2019-09" db="EMBL/GenBank/DDBJ databases">
        <title>A chromosome-level genome assembly of the Chinese tupelo Nyssa sinensis.</title>
        <authorList>
            <person name="Yang X."/>
            <person name="Kang M."/>
            <person name="Yang Y."/>
            <person name="Xiong H."/>
            <person name="Wang M."/>
            <person name="Zhang Z."/>
            <person name="Wang Z."/>
            <person name="Wu H."/>
            <person name="Ma T."/>
            <person name="Liu J."/>
            <person name="Xi Z."/>
        </authorList>
    </citation>
    <scope>NUCLEOTIDE SEQUENCE [LARGE SCALE GENOMIC DNA]</scope>
    <source>
        <strain evidence="1">J267</strain>
        <tissue evidence="1">Leaf</tissue>
    </source>
</reference>
<accession>A0A5J4ZE69</accession>
<organism evidence="1 2">
    <name type="scientific">Nyssa sinensis</name>
    <dbReference type="NCBI Taxonomy" id="561372"/>
    <lineage>
        <taxon>Eukaryota</taxon>
        <taxon>Viridiplantae</taxon>
        <taxon>Streptophyta</taxon>
        <taxon>Embryophyta</taxon>
        <taxon>Tracheophyta</taxon>
        <taxon>Spermatophyta</taxon>
        <taxon>Magnoliopsida</taxon>
        <taxon>eudicotyledons</taxon>
        <taxon>Gunneridae</taxon>
        <taxon>Pentapetalae</taxon>
        <taxon>asterids</taxon>
        <taxon>Cornales</taxon>
        <taxon>Nyssaceae</taxon>
        <taxon>Nyssa</taxon>
    </lineage>
</organism>
<name>A0A5J4ZE69_9ASTE</name>
<evidence type="ECO:0000313" key="1">
    <source>
        <dbReference type="EMBL" id="KAA8515788.1"/>
    </source>
</evidence>
<dbReference type="Proteomes" id="UP000325577">
    <property type="component" value="Linkage Group LG9"/>
</dbReference>